<gene>
    <name evidence="4" type="ORF">ANN_24143</name>
</gene>
<dbReference type="EMBL" id="JAJSOF020000037">
    <property type="protein sequence ID" value="KAJ4428129.1"/>
    <property type="molecule type" value="Genomic_DNA"/>
</dbReference>
<keyword evidence="5" id="KW-1185">Reference proteome</keyword>
<dbReference type="Pfam" id="PF08698">
    <property type="entry name" value="Fcf2"/>
    <property type="match status" value="1"/>
</dbReference>
<proteinExistence type="predicted"/>
<dbReference type="PANTHER" id="PTHR21686">
    <property type="entry name" value="DEOXYNUCLEOTIDYLTRANSFERASE TERMINAL-INTERACTING PROTEIN 2"/>
    <property type="match status" value="1"/>
</dbReference>
<evidence type="ECO:0000313" key="5">
    <source>
        <dbReference type="Proteomes" id="UP001148838"/>
    </source>
</evidence>
<dbReference type="InterPro" id="IPR014810">
    <property type="entry name" value="Fcf2_C"/>
</dbReference>
<reference evidence="4 5" key="1">
    <citation type="journal article" date="2022" name="Allergy">
        <title>Genome assembly and annotation of Periplaneta americana reveal a comprehensive cockroach allergen profile.</title>
        <authorList>
            <person name="Wang L."/>
            <person name="Xiong Q."/>
            <person name="Saelim N."/>
            <person name="Wang L."/>
            <person name="Nong W."/>
            <person name="Wan A.T."/>
            <person name="Shi M."/>
            <person name="Liu X."/>
            <person name="Cao Q."/>
            <person name="Hui J.H.L."/>
            <person name="Sookrung N."/>
            <person name="Leung T.F."/>
            <person name="Tungtrongchitr A."/>
            <person name="Tsui S.K.W."/>
        </authorList>
    </citation>
    <scope>NUCLEOTIDE SEQUENCE [LARGE SCALE GENOMIC DNA]</scope>
    <source>
        <strain evidence="4">PWHHKU_190912</strain>
    </source>
</reference>
<dbReference type="PANTHER" id="PTHR21686:SF12">
    <property type="entry name" value="DEOXYNUCLEOTIDYLTRANSFERASE TERMINAL-INTERACTING PROTEIN 2"/>
    <property type="match status" value="1"/>
</dbReference>
<name>A0ABQ8S299_PERAM</name>
<dbReference type="InterPro" id="IPR039883">
    <property type="entry name" value="Fcf2/DNTTIP2"/>
</dbReference>
<organism evidence="4 5">
    <name type="scientific">Periplaneta americana</name>
    <name type="common">American cockroach</name>
    <name type="synonym">Blatta americana</name>
    <dbReference type="NCBI Taxonomy" id="6978"/>
    <lineage>
        <taxon>Eukaryota</taxon>
        <taxon>Metazoa</taxon>
        <taxon>Ecdysozoa</taxon>
        <taxon>Arthropoda</taxon>
        <taxon>Hexapoda</taxon>
        <taxon>Insecta</taxon>
        <taxon>Pterygota</taxon>
        <taxon>Neoptera</taxon>
        <taxon>Polyneoptera</taxon>
        <taxon>Dictyoptera</taxon>
        <taxon>Blattodea</taxon>
        <taxon>Blattoidea</taxon>
        <taxon>Blattidae</taxon>
        <taxon>Blattinae</taxon>
        <taxon>Periplaneta</taxon>
    </lineage>
</organism>
<evidence type="ECO:0000259" key="3">
    <source>
        <dbReference type="Pfam" id="PF08698"/>
    </source>
</evidence>
<accession>A0ABQ8S299</accession>
<evidence type="ECO:0000313" key="4">
    <source>
        <dbReference type="EMBL" id="KAJ4428129.1"/>
    </source>
</evidence>
<comment type="caution">
    <text evidence="4">The sequence shown here is derived from an EMBL/GenBank/DDBJ whole genome shotgun (WGS) entry which is preliminary data.</text>
</comment>
<evidence type="ECO:0000256" key="2">
    <source>
        <dbReference type="ARBA" id="ARBA00023242"/>
    </source>
</evidence>
<evidence type="ECO:0000256" key="1">
    <source>
        <dbReference type="ARBA" id="ARBA00004604"/>
    </source>
</evidence>
<dbReference type="Proteomes" id="UP001148838">
    <property type="component" value="Unassembled WGS sequence"/>
</dbReference>
<protein>
    <recommendedName>
        <fullName evidence="3">Fcf2 pre-rRNA processing C-terminal domain-containing protein</fullName>
    </recommendedName>
</protein>
<feature type="domain" description="Fcf2 pre-rRNA processing C-terminal" evidence="3">
    <location>
        <begin position="16"/>
        <end position="107"/>
    </location>
</feature>
<sequence>MNVKYPFYLQKERALTKGNKWFNMPVTEVTDEIKNDLEVLQMRSVLDPKHFYKKNDLKVLPKYFQVGKVVDSPADFYNSRIPKKQRKRTMVEELLADAEFKKYNKKRYKEIIEERRKTHYKAHAHAKKLKRKK</sequence>
<comment type="subcellular location">
    <subcellularLocation>
        <location evidence="1">Nucleus</location>
        <location evidence="1">Nucleolus</location>
    </subcellularLocation>
</comment>
<keyword evidence="2" id="KW-0539">Nucleus</keyword>